<evidence type="ECO:0000259" key="1">
    <source>
        <dbReference type="Pfam" id="PF00550"/>
    </source>
</evidence>
<organism evidence="2 3">
    <name type="scientific">Actinophytocola glycyrrhizae</name>
    <dbReference type="NCBI Taxonomy" id="2044873"/>
    <lineage>
        <taxon>Bacteria</taxon>
        <taxon>Bacillati</taxon>
        <taxon>Actinomycetota</taxon>
        <taxon>Actinomycetes</taxon>
        <taxon>Pseudonocardiales</taxon>
        <taxon>Pseudonocardiaceae</taxon>
    </lineage>
</organism>
<reference evidence="3" key="1">
    <citation type="journal article" date="2019" name="Int. J. Syst. Evol. Microbiol.">
        <title>The Global Catalogue of Microorganisms (GCM) 10K type strain sequencing project: providing services to taxonomists for standard genome sequencing and annotation.</title>
        <authorList>
            <consortium name="The Broad Institute Genomics Platform"/>
            <consortium name="The Broad Institute Genome Sequencing Center for Infectious Disease"/>
            <person name="Wu L."/>
            <person name="Ma J."/>
        </authorList>
    </citation>
    <scope>NUCLEOTIDE SEQUENCE [LARGE SCALE GENOMIC DNA]</scope>
    <source>
        <strain evidence="3">ZS-22-S1</strain>
    </source>
</reference>
<comment type="caution">
    <text evidence="2">The sequence shown here is derived from an EMBL/GenBank/DDBJ whole genome shotgun (WGS) entry which is preliminary data.</text>
</comment>
<proteinExistence type="predicted"/>
<dbReference type="SUPFAM" id="SSF47336">
    <property type="entry name" value="ACP-like"/>
    <property type="match status" value="1"/>
</dbReference>
<evidence type="ECO:0000313" key="2">
    <source>
        <dbReference type="EMBL" id="MFC4857361.1"/>
    </source>
</evidence>
<dbReference type="Pfam" id="PF00550">
    <property type="entry name" value="PP-binding"/>
    <property type="match status" value="1"/>
</dbReference>
<dbReference type="Proteomes" id="UP001595859">
    <property type="component" value="Unassembled WGS sequence"/>
</dbReference>
<sequence length="83" mass="8840">MDTALHDQLARLVVKSGDGNITEKDLAAAGGSLKALAYSSLSFMRLIDAIENELGVYIDPEAAVSRFETVAGIADLVRESQDD</sequence>
<protein>
    <submittedName>
        <fullName evidence="2">Phosphopantetheine-binding protein</fullName>
    </submittedName>
</protein>
<gene>
    <name evidence="2" type="ORF">ACFPCV_28010</name>
</gene>
<dbReference type="RefSeq" id="WP_378059343.1">
    <property type="nucleotide sequence ID" value="NZ_JBHSIS010000017.1"/>
</dbReference>
<feature type="domain" description="Carrier" evidence="1">
    <location>
        <begin position="30"/>
        <end position="77"/>
    </location>
</feature>
<dbReference type="Gene3D" id="1.10.1200.10">
    <property type="entry name" value="ACP-like"/>
    <property type="match status" value="1"/>
</dbReference>
<dbReference type="InterPro" id="IPR036736">
    <property type="entry name" value="ACP-like_sf"/>
</dbReference>
<evidence type="ECO:0000313" key="3">
    <source>
        <dbReference type="Proteomes" id="UP001595859"/>
    </source>
</evidence>
<accession>A0ABV9S9K9</accession>
<dbReference type="InterPro" id="IPR009081">
    <property type="entry name" value="PP-bd_ACP"/>
</dbReference>
<keyword evidence="3" id="KW-1185">Reference proteome</keyword>
<name>A0ABV9S9K9_9PSEU</name>
<dbReference type="EMBL" id="JBHSIS010000017">
    <property type="protein sequence ID" value="MFC4857361.1"/>
    <property type="molecule type" value="Genomic_DNA"/>
</dbReference>